<dbReference type="EMBL" id="JASZZN010000011">
    <property type="protein sequence ID" value="MDM4016996.1"/>
    <property type="molecule type" value="Genomic_DNA"/>
</dbReference>
<reference evidence="1 2" key="1">
    <citation type="submission" date="2023-06" db="EMBL/GenBank/DDBJ databases">
        <title>Roseiconus lacunae JC819 isolated from Gulf of Mannar region, Tamil Nadu.</title>
        <authorList>
            <person name="Pk S."/>
            <person name="Ch S."/>
            <person name="Ch V.R."/>
        </authorList>
    </citation>
    <scope>NUCLEOTIDE SEQUENCE [LARGE SCALE GENOMIC DNA]</scope>
    <source>
        <strain evidence="1 2">JC819</strain>
    </source>
</reference>
<comment type="caution">
    <text evidence="1">The sequence shown here is derived from an EMBL/GenBank/DDBJ whole genome shotgun (WGS) entry which is preliminary data.</text>
</comment>
<organism evidence="1 2">
    <name type="scientific">Roseiconus lacunae</name>
    <dbReference type="NCBI Taxonomy" id="2605694"/>
    <lineage>
        <taxon>Bacteria</taxon>
        <taxon>Pseudomonadati</taxon>
        <taxon>Planctomycetota</taxon>
        <taxon>Planctomycetia</taxon>
        <taxon>Pirellulales</taxon>
        <taxon>Pirellulaceae</taxon>
        <taxon>Roseiconus</taxon>
    </lineage>
</organism>
<dbReference type="Proteomes" id="UP001239462">
    <property type="component" value="Unassembled WGS sequence"/>
</dbReference>
<name>A0ABT7PLG8_9BACT</name>
<protein>
    <submittedName>
        <fullName evidence="1">Uncharacterized protein</fullName>
    </submittedName>
</protein>
<sequence>MKAEFLSLIRSPSRQTYLAARTVLLRSDHFDPFSEELNEIVAAIEEKKWDDAASLITDAGPNLLLSPCAHLLMAKVCENRGEEERWEFETVTARAICDGILSTGDGSQDAPYLITRTTDEHDILGYLQKTFESQSLVHQNGKSYDKVCCAGGDELWFDITDLYAIMMRRT</sequence>
<gene>
    <name evidence="1" type="ORF">QTN89_16225</name>
</gene>
<dbReference type="RefSeq" id="WP_289164540.1">
    <property type="nucleotide sequence ID" value="NZ_JASZZN010000011.1"/>
</dbReference>
<evidence type="ECO:0000313" key="1">
    <source>
        <dbReference type="EMBL" id="MDM4016996.1"/>
    </source>
</evidence>
<keyword evidence="2" id="KW-1185">Reference proteome</keyword>
<accession>A0ABT7PLG8</accession>
<evidence type="ECO:0000313" key="2">
    <source>
        <dbReference type="Proteomes" id="UP001239462"/>
    </source>
</evidence>
<proteinExistence type="predicted"/>